<dbReference type="EMBL" id="QNUK01000001">
    <property type="protein sequence ID" value="KAF5910147.1"/>
    <property type="molecule type" value="Genomic_DNA"/>
</dbReference>
<reference evidence="1" key="1">
    <citation type="submission" date="2020-07" db="EMBL/GenBank/DDBJ databases">
        <title>Clarias magur genome sequencing, assembly and annotation.</title>
        <authorList>
            <person name="Kushwaha B."/>
            <person name="Kumar R."/>
            <person name="Das P."/>
            <person name="Joshi C.G."/>
            <person name="Kumar D."/>
            <person name="Nagpure N.S."/>
            <person name="Pandey M."/>
            <person name="Agarwal S."/>
            <person name="Srivastava S."/>
            <person name="Singh M."/>
            <person name="Sahoo L."/>
            <person name="Jayasankar P."/>
            <person name="Meher P.K."/>
            <person name="Koringa P.G."/>
            <person name="Iquebal M.A."/>
            <person name="Das S.P."/>
            <person name="Bit A."/>
            <person name="Patnaik S."/>
            <person name="Patel N."/>
            <person name="Shah T.M."/>
            <person name="Hinsu A."/>
            <person name="Jena J.K."/>
        </authorList>
    </citation>
    <scope>NUCLEOTIDE SEQUENCE</scope>
    <source>
        <strain evidence="1">CIFAMagur01</strain>
        <tissue evidence="1">Testis</tissue>
    </source>
</reference>
<keyword evidence="2" id="KW-1185">Reference proteome</keyword>
<dbReference type="AlphaFoldDB" id="A0A8J4XHI1"/>
<gene>
    <name evidence="1" type="ORF">DAT39_000347</name>
</gene>
<accession>A0A8J4XHI1</accession>
<proteinExistence type="predicted"/>
<comment type="caution">
    <text evidence="1">The sequence shown here is derived from an EMBL/GenBank/DDBJ whole genome shotgun (WGS) entry which is preliminary data.</text>
</comment>
<protein>
    <submittedName>
        <fullName evidence="1">Uncharacterized protein</fullName>
    </submittedName>
</protein>
<evidence type="ECO:0000313" key="1">
    <source>
        <dbReference type="EMBL" id="KAF5910147.1"/>
    </source>
</evidence>
<evidence type="ECO:0000313" key="2">
    <source>
        <dbReference type="Proteomes" id="UP000727407"/>
    </source>
</evidence>
<name>A0A8J4XHI1_CLAMG</name>
<dbReference type="Proteomes" id="UP000727407">
    <property type="component" value="Unassembled WGS sequence"/>
</dbReference>
<sequence length="56" mass="6366">MAGLDPKVSEVIVVARNTSFKTQSSSIEELKYQLNEPHQMYWKQAVSVLALEDDQI</sequence>
<organism evidence="1 2">
    <name type="scientific">Clarias magur</name>
    <name type="common">Asian catfish</name>
    <name type="synonym">Macropteronotus magur</name>
    <dbReference type="NCBI Taxonomy" id="1594786"/>
    <lineage>
        <taxon>Eukaryota</taxon>
        <taxon>Metazoa</taxon>
        <taxon>Chordata</taxon>
        <taxon>Craniata</taxon>
        <taxon>Vertebrata</taxon>
        <taxon>Euteleostomi</taxon>
        <taxon>Actinopterygii</taxon>
        <taxon>Neopterygii</taxon>
        <taxon>Teleostei</taxon>
        <taxon>Ostariophysi</taxon>
        <taxon>Siluriformes</taxon>
        <taxon>Clariidae</taxon>
        <taxon>Clarias</taxon>
    </lineage>
</organism>